<comment type="catalytic activity">
    <reaction evidence="3">
        <text>adenosylcob(III)inamide + GTP = adenosylcob(III)inamide phosphate + GDP + H(+)</text>
        <dbReference type="Rhea" id="RHEA:15765"/>
        <dbReference type="ChEBI" id="CHEBI:2480"/>
        <dbReference type="ChEBI" id="CHEBI:15378"/>
        <dbReference type="ChEBI" id="CHEBI:37565"/>
        <dbReference type="ChEBI" id="CHEBI:58189"/>
        <dbReference type="ChEBI" id="CHEBI:58502"/>
        <dbReference type="EC" id="2.7.1.156"/>
    </reaction>
</comment>
<comment type="pathway">
    <text evidence="5">Cofactor biosynthesis; adenosylcobalamin biosynthesis; adenosylcobalamin from cob(II)yrinate a,c-diamide: step 6/7.</text>
</comment>
<evidence type="ECO:0000256" key="1">
    <source>
        <dbReference type="ARBA" id="ARBA00000312"/>
    </source>
</evidence>
<dbReference type="Pfam" id="PF02283">
    <property type="entry name" value="CobU"/>
    <property type="match status" value="1"/>
</dbReference>
<comment type="catalytic activity">
    <reaction evidence="1">
        <text>adenosylcob(III)inamide + ATP = adenosylcob(III)inamide phosphate + ADP + H(+)</text>
        <dbReference type="Rhea" id="RHEA:15769"/>
        <dbReference type="ChEBI" id="CHEBI:2480"/>
        <dbReference type="ChEBI" id="CHEBI:15378"/>
        <dbReference type="ChEBI" id="CHEBI:30616"/>
        <dbReference type="ChEBI" id="CHEBI:58502"/>
        <dbReference type="ChEBI" id="CHEBI:456216"/>
        <dbReference type="EC" id="2.7.1.156"/>
    </reaction>
</comment>
<evidence type="ECO:0000256" key="2">
    <source>
        <dbReference type="ARBA" id="ARBA00000711"/>
    </source>
</evidence>
<dbReference type="EMBL" id="JBHUMM010000001">
    <property type="protein sequence ID" value="MFD2670297.1"/>
    <property type="molecule type" value="Genomic_DNA"/>
</dbReference>
<evidence type="ECO:0000256" key="11">
    <source>
        <dbReference type="ARBA" id="ARBA00022679"/>
    </source>
</evidence>
<comment type="similarity">
    <text evidence="7">Belongs to the CobU/CobP family.</text>
</comment>
<evidence type="ECO:0000256" key="9">
    <source>
        <dbReference type="ARBA" id="ARBA00012523"/>
    </source>
</evidence>
<evidence type="ECO:0000256" key="10">
    <source>
        <dbReference type="ARBA" id="ARBA00022573"/>
    </source>
</evidence>
<accession>A0ABW5R5K4</accession>
<dbReference type="PANTHER" id="PTHR34848">
    <property type="match status" value="1"/>
</dbReference>
<proteinExistence type="inferred from homology"/>
<evidence type="ECO:0000256" key="3">
    <source>
        <dbReference type="ARBA" id="ARBA00001522"/>
    </source>
</evidence>
<evidence type="ECO:0000256" key="15">
    <source>
        <dbReference type="ARBA" id="ARBA00023134"/>
    </source>
</evidence>
<evidence type="ECO:0000256" key="8">
    <source>
        <dbReference type="ARBA" id="ARBA00012016"/>
    </source>
</evidence>
<dbReference type="SUPFAM" id="SSF52540">
    <property type="entry name" value="P-loop containing nucleoside triphosphate hydrolases"/>
    <property type="match status" value="1"/>
</dbReference>
<evidence type="ECO:0000256" key="12">
    <source>
        <dbReference type="ARBA" id="ARBA00022741"/>
    </source>
</evidence>
<dbReference type="CDD" id="cd00544">
    <property type="entry name" value="CobU"/>
    <property type="match status" value="1"/>
</dbReference>
<protein>
    <recommendedName>
        <fullName evidence="16">Adenosylcobinamide kinase</fullName>
        <ecNumber evidence="8">2.7.1.156</ecNumber>
        <ecNumber evidence="9">2.7.7.62</ecNumber>
    </recommendedName>
    <alternativeName>
        <fullName evidence="17">Adenosylcobinamide-phosphate guanylyltransferase</fullName>
    </alternativeName>
</protein>
<dbReference type="GO" id="GO:0043752">
    <property type="term" value="F:adenosylcobinamide kinase activity"/>
    <property type="evidence" value="ECO:0007669"/>
    <property type="project" value="UniProtKB-EC"/>
</dbReference>
<dbReference type="RefSeq" id="WP_379927633.1">
    <property type="nucleotide sequence ID" value="NZ_JBHUMM010000001.1"/>
</dbReference>
<evidence type="ECO:0000256" key="4">
    <source>
        <dbReference type="ARBA" id="ARBA00003889"/>
    </source>
</evidence>
<evidence type="ECO:0000256" key="17">
    <source>
        <dbReference type="ARBA" id="ARBA00030571"/>
    </source>
</evidence>
<keyword evidence="15" id="KW-0342">GTP-binding</keyword>
<dbReference type="InterPro" id="IPR027417">
    <property type="entry name" value="P-loop_NTPase"/>
</dbReference>
<gene>
    <name evidence="18" type="primary">cobU</name>
    <name evidence="18" type="ORF">ACFSUC_01590</name>
</gene>
<dbReference type="NCBIfam" id="NF004469">
    <property type="entry name" value="PRK05800.1"/>
    <property type="match status" value="1"/>
</dbReference>
<comment type="caution">
    <text evidence="18">The sequence shown here is derived from an EMBL/GenBank/DDBJ whole genome shotgun (WGS) entry which is preliminary data.</text>
</comment>
<dbReference type="Proteomes" id="UP001597497">
    <property type="component" value="Unassembled WGS sequence"/>
</dbReference>
<dbReference type="PIRSF" id="PIRSF006135">
    <property type="entry name" value="CobU"/>
    <property type="match status" value="1"/>
</dbReference>
<comment type="catalytic activity">
    <reaction evidence="2">
        <text>adenosylcob(III)inamide phosphate + GTP + H(+) = adenosylcob(III)inamide-GDP + diphosphate</text>
        <dbReference type="Rhea" id="RHEA:22712"/>
        <dbReference type="ChEBI" id="CHEBI:15378"/>
        <dbReference type="ChEBI" id="CHEBI:33019"/>
        <dbReference type="ChEBI" id="CHEBI:37565"/>
        <dbReference type="ChEBI" id="CHEBI:58502"/>
        <dbReference type="ChEBI" id="CHEBI:60487"/>
        <dbReference type="EC" id="2.7.7.62"/>
    </reaction>
</comment>
<evidence type="ECO:0000256" key="7">
    <source>
        <dbReference type="ARBA" id="ARBA00007490"/>
    </source>
</evidence>
<name>A0ABW5R5K4_9BACL</name>
<evidence type="ECO:0000313" key="18">
    <source>
        <dbReference type="EMBL" id="MFD2670297.1"/>
    </source>
</evidence>
<keyword evidence="14" id="KW-0067">ATP-binding</keyword>
<evidence type="ECO:0000256" key="14">
    <source>
        <dbReference type="ARBA" id="ARBA00022840"/>
    </source>
</evidence>
<evidence type="ECO:0000256" key="6">
    <source>
        <dbReference type="ARBA" id="ARBA00005159"/>
    </source>
</evidence>
<evidence type="ECO:0000313" key="19">
    <source>
        <dbReference type="Proteomes" id="UP001597497"/>
    </source>
</evidence>
<keyword evidence="18" id="KW-0548">Nucleotidyltransferase</keyword>
<evidence type="ECO:0000256" key="13">
    <source>
        <dbReference type="ARBA" id="ARBA00022777"/>
    </source>
</evidence>
<dbReference type="Gene3D" id="3.40.50.300">
    <property type="entry name" value="P-loop containing nucleotide triphosphate hydrolases"/>
    <property type="match status" value="1"/>
</dbReference>
<dbReference type="PANTHER" id="PTHR34848:SF1">
    <property type="entry name" value="BIFUNCTIONAL ADENOSYLCOBALAMIN BIOSYNTHESIS PROTEIN COBU"/>
    <property type="match status" value="1"/>
</dbReference>
<comment type="function">
    <text evidence="4">Catalyzes ATP-dependent phosphorylation of adenosylcobinamide and addition of GMP to adenosylcobinamide phosphate.</text>
</comment>
<dbReference type="GO" id="GO:0008820">
    <property type="term" value="F:cobinamide phosphate guanylyltransferase activity"/>
    <property type="evidence" value="ECO:0007669"/>
    <property type="project" value="UniProtKB-EC"/>
</dbReference>
<keyword evidence="13 18" id="KW-0418">Kinase</keyword>
<reference evidence="19" key="1">
    <citation type="journal article" date="2019" name="Int. J. Syst. Evol. Microbiol.">
        <title>The Global Catalogue of Microorganisms (GCM) 10K type strain sequencing project: providing services to taxonomists for standard genome sequencing and annotation.</title>
        <authorList>
            <consortium name="The Broad Institute Genomics Platform"/>
            <consortium name="The Broad Institute Genome Sequencing Center for Infectious Disease"/>
            <person name="Wu L."/>
            <person name="Ma J."/>
        </authorList>
    </citation>
    <scope>NUCLEOTIDE SEQUENCE [LARGE SCALE GENOMIC DNA]</scope>
    <source>
        <strain evidence="19">KCTC 33676</strain>
    </source>
</reference>
<dbReference type="EC" id="2.7.1.156" evidence="8"/>
<keyword evidence="11 18" id="KW-0808">Transferase</keyword>
<evidence type="ECO:0000256" key="16">
    <source>
        <dbReference type="ARBA" id="ARBA00029570"/>
    </source>
</evidence>
<evidence type="ECO:0000256" key="5">
    <source>
        <dbReference type="ARBA" id="ARBA00004692"/>
    </source>
</evidence>
<organism evidence="18 19">
    <name type="scientific">Marinicrinis sediminis</name>
    <dbReference type="NCBI Taxonomy" id="1652465"/>
    <lineage>
        <taxon>Bacteria</taxon>
        <taxon>Bacillati</taxon>
        <taxon>Bacillota</taxon>
        <taxon>Bacilli</taxon>
        <taxon>Bacillales</taxon>
        <taxon>Paenibacillaceae</taxon>
    </lineage>
</organism>
<comment type="pathway">
    <text evidence="6">Cofactor biosynthesis; adenosylcobalamin biosynthesis; adenosylcobalamin from cob(II)yrinate a,c-diamide: step 5/7.</text>
</comment>
<sequence>MIVMVTGGARSGKSTFAEKLAPHLADRGVYIATSQTWDEEMKERVSLHQQRRERGSFAWQTIEEPIELSTVLMQLEQRYRGQPEPPVILVDCMTLWLSNWLLQDTTDTDTTVQDALQDMMKQLSVMSLSVILVTNEVGDGIVPAYPLGRQFRDWAGWMNQEIALNSEKVFRVTAGLAVELKRLAVDLDQENGWT</sequence>
<dbReference type="EC" id="2.7.7.62" evidence="9"/>
<keyword evidence="10" id="KW-0169">Cobalamin biosynthesis</keyword>
<keyword evidence="12" id="KW-0547">Nucleotide-binding</keyword>
<dbReference type="InterPro" id="IPR003203">
    <property type="entry name" value="CobU/CobP"/>
</dbReference>
<keyword evidence="19" id="KW-1185">Reference proteome</keyword>